<dbReference type="Pfam" id="PF22725">
    <property type="entry name" value="GFO_IDH_MocA_C3"/>
    <property type="match status" value="1"/>
</dbReference>
<dbReference type="EMBL" id="FMWP01000088">
    <property type="protein sequence ID" value="SCZ96512.1"/>
    <property type="molecule type" value="Genomic_DNA"/>
</dbReference>
<dbReference type="SUPFAM" id="SSF55347">
    <property type="entry name" value="Glyceraldehyde-3-phosphate dehydrogenase-like, C-terminal domain"/>
    <property type="match status" value="1"/>
</dbReference>
<accession>A0A2X0KRM8</accession>
<evidence type="ECO:0000259" key="3">
    <source>
        <dbReference type="Pfam" id="PF22725"/>
    </source>
</evidence>
<dbReference type="GO" id="GO:0005737">
    <property type="term" value="C:cytoplasm"/>
    <property type="evidence" value="ECO:0007669"/>
    <property type="project" value="TreeGrafter"/>
</dbReference>
<feature type="domain" description="Gfo/Idh/MocA-like oxidoreductase N-terminal" evidence="2">
    <location>
        <begin position="7"/>
        <end position="133"/>
    </location>
</feature>
<feature type="domain" description="GFO/IDH/MocA-like oxidoreductase" evidence="3">
    <location>
        <begin position="153"/>
        <end position="281"/>
    </location>
</feature>
<keyword evidence="5" id="KW-1185">Reference proteome</keyword>
<dbReference type="InterPro" id="IPR000683">
    <property type="entry name" value="Gfo/Idh/MocA-like_OxRdtase_N"/>
</dbReference>
<dbReference type="GO" id="GO:0016491">
    <property type="term" value="F:oxidoreductase activity"/>
    <property type="evidence" value="ECO:0007669"/>
    <property type="project" value="TreeGrafter"/>
</dbReference>
<dbReference type="InterPro" id="IPR055170">
    <property type="entry name" value="GFO_IDH_MocA-like_dom"/>
</dbReference>
<reference evidence="5" key="1">
    <citation type="submission" date="2016-10" db="EMBL/GenBank/DDBJ databases">
        <authorList>
            <person name="Jeantristanb JTB J.-T."/>
            <person name="Ricardo R."/>
        </authorList>
    </citation>
    <scope>NUCLEOTIDE SEQUENCE [LARGE SCALE GENOMIC DNA]</scope>
</reference>
<proteinExistence type="inferred from homology"/>
<dbReference type="Gene3D" id="3.30.360.10">
    <property type="entry name" value="Dihydrodipicolinate Reductase, domain 2"/>
    <property type="match status" value="1"/>
</dbReference>
<evidence type="ECO:0000256" key="1">
    <source>
        <dbReference type="ARBA" id="ARBA00010928"/>
    </source>
</evidence>
<dbReference type="SUPFAM" id="SSF51735">
    <property type="entry name" value="NAD(P)-binding Rossmann-fold domains"/>
    <property type="match status" value="1"/>
</dbReference>
<evidence type="ECO:0000313" key="4">
    <source>
        <dbReference type="EMBL" id="SCZ96512.1"/>
    </source>
</evidence>
<gene>
    <name evidence="4" type="ORF">BZ3500_MVSOF-1268-A1-R1_CHR8-2G10251</name>
</gene>
<name>A0A2X0KRM8_9BASI</name>
<dbReference type="AlphaFoldDB" id="A0A2X0KRM8"/>
<dbReference type="InterPro" id="IPR036291">
    <property type="entry name" value="NAD(P)-bd_dom_sf"/>
</dbReference>
<protein>
    <submittedName>
        <fullName evidence="4">BZ3500_MvSof-1268-A1-R1_Chr8-2g10251 protein</fullName>
    </submittedName>
</protein>
<comment type="similarity">
    <text evidence="1">Belongs to the Gfo/Idh/MocA family.</text>
</comment>
<dbReference type="PANTHER" id="PTHR42840">
    <property type="entry name" value="NAD(P)-BINDING ROSSMANN-FOLD SUPERFAMILY PROTEIN-RELATED"/>
    <property type="match status" value="1"/>
</dbReference>
<dbReference type="OrthoDB" id="64915at2759"/>
<dbReference type="STRING" id="289078.A0A2X0KRM8"/>
<dbReference type="GO" id="GO:0000166">
    <property type="term" value="F:nucleotide binding"/>
    <property type="evidence" value="ECO:0007669"/>
    <property type="project" value="InterPro"/>
</dbReference>
<evidence type="ECO:0000259" key="2">
    <source>
        <dbReference type="Pfam" id="PF01408"/>
    </source>
</evidence>
<dbReference type="PANTHER" id="PTHR42840:SF5">
    <property type="entry name" value="NAD(P)-BINDING ROSSMANN-FOLD SUPERFAMILY PROTEIN"/>
    <property type="match status" value="1"/>
</dbReference>
<dbReference type="Gene3D" id="3.40.50.720">
    <property type="entry name" value="NAD(P)-binding Rossmann-like Domain"/>
    <property type="match status" value="1"/>
</dbReference>
<dbReference type="Pfam" id="PF01408">
    <property type="entry name" value="GFO_IDH_MocA"/>
    <property type="match status" value="1"/>
</dbReference>
<sequence>MSETRSFRVALLGAGIFARESHLPAILDVPSFTLAAVYSRSYHSASTLASDSSLASHHQIDVYSDDSNSSAKGSLDDLLARSDIDLVVLALPILTQPSVIRKAWKAGKGVISEKPVASTVEEAKGLVEEYEKQYRPKGVGWIIAEQYPFEASFARARELVGQGEIGQIKAFKLDFFGFVEADSKYNNTEWRKKPEYQGGYIQDGGVHFLAGMRTVLSAQNIDITSISAVASSIQSHLPPVDIVTGSVATSVPGVTGTIIISFGIQGLDTKTAIFIGETGSIIVDFGVRPNLVKVYRSAAHIGGQGTELVEKHQSEGVKQEFKAFAEAFGKGMDSEKWRLVEKKSGPRATLRDLALVEAAIKSQGEKVDLKELGGSNIWAL</sequence>
<evidence type="ECO:0000313" key="5">
    <source>
        <dbReference type="Proteomes" id="UP000249723"/>
    </source>
</evidence>
<dbReference type="GO" id="GO:0006740">
    <property type="term" value="P:NADPH regeneration"/>
    <property type="evidence" value="ECO:0007669"/>
    <property type="project" value="TreeGrafter"/>
</dbReference>
<dbReference type="Proteomes" id="UP000249723">
    <property type="component" value="Unassembled WGS sequence"/>
</dbReference>
<organism evidence="4 5">
    <name type="scientific">Microbotryum saponariae</name>
    <dbReference type="NCBI Taxonomy" id="289078"/>
    <lineage>
        <taxon>Eukaryota</taxon>
        <taxon>Fungi</taxon>
        <taxon>Dikarya</taxon>
        <taxon>Basidiomycota</taxon>
        <taxon>Pucciniomycotina</taxon>
        <taxon>Microbotryomycetes</taxon>
        <taxon>Microbotryales</taxon>
        <taxon>Microbotryaceae</taxon>
        <taxon>Microbotryum</taxon>
    </lineage>
</organism>